<protein>
    <recommendedName>
        <fullName evidence="1">YqaJ viral recombinase domain-containing protein</fullName>
    </recommendedName>
</protein>
<feature type="domain" description="YqaJ viral recombinase" evidence="1">
    <location>
        <begin position="276"/>
        <end position="434"/>
    </location>
</feature>
<reference evidence="2" key="2">
    <citation type="submission" date="2025-05" db="UniProtKB">
        <authorList>
            <consortium name="EnsemblMetazoa"/>
        </authorList>
    </citation>
    <scope>IDENTIFICATION</scope>
    <source>
        <strain evidence="2">Foshan</strain>
    </source>
</reference>
<accession>A0ABM1ZX00</accession>
<organism evidence="2 3">
    <name type="scientific">Aedes albopictus</name>
    <name type="common">Asian tiger mosquito</name>
    <name type="synonym">Stegomyia albopicta</name>
    <dbReference type="NCBI Taxonomy" id="7160"/>
    <lineage>
        <taxon>Eukaryota</taxon>
        <taxon>Metazoa</taxon>
        <taxon>Ecdysozoa</taxon>
        <taxon>Arthropoda</taxon>
        <taxon>Hexapoda</taxon>
        <taxon>Insecta</taxon>
        <taxon>Pterygota</taxon>
        <taxon>Neoptera</taxon>
        <taxon>Endopterygota</taxon>
        <taxon>Diptera</taxon>
        <taxon>Nematocera</taxon>
        <taxon>Culicoidea</taxon>
        <taxon>Culicidae</taxon>
        <taxon>Culicinae</taxon>
        <taxon>Aedini</taxon>
        <taxon>Aedes</taxon>
        <taxon>Stegomyia</taxon>
    </lineage>
</organism>
<evidence type="ECO:0000313" key="2">
    <source>
        <dbReference type="EnsemblMetazoa" id="AALFPA23_022362.P33223"/>
    </source>
</evidence>
<dbReference type="CDD" id="cd22343">
    <property type="entry name" value="PDDEXK_lambda_exonuclease-like"/>
    <property type="match status" value="1"/>
</dbReference>
<dbReference type="EnsemblMetazoa" id="AALFPA23_022362.R33223">
    <property type="protein sequence ID" value="AALFPA23_022362.P33223"/>
    <property type="gene ID" value="AALFPA23_022362"/>
</dbReference>
<keyword evidence="3" id="KW-1185">Reference proteome</keyword>
<sequence length="488" mass="55576">MDHNTLPECVTYESIIEYALHKKSSYTGESMHCFKAVEAKQRFESGMVKLVEGTIQGGEHVIRGKVMHSMSMNEPNLNPWIIIKAHEIVSAHCDCTAGIGEVCCHVGAILYYLTKIHHSSLAKQACETSVTDVEQQWGRPKKTLRENLQQPVEDMDFGYNLNSTDAAYGNVPTFDFVSINSMLQELNQADVQCTAMQMFCTSDIKCYRCHQKENDDEAETSLLLNGLYLESYLDQPIERLRFYAIQIHSKLLDLMTEEAQTHIEIKTRGQCKCDTWKTFRIGRITASILKKVVSTNINTPSMSLLKTICYPDTAYFTTQATTYGKNMEKVALRILSVYLTKTHGQASVVETGLIISRQHPEVAASPDGLLLCACCKKVPLEIKCPFKFKDETDVLLKLTRKPQPYLRKTSEGFELIESHDNYAQVQAQIALTEANFGYFYVWTKHEDVLIKVPKDEEYWNEVVTKANTFFIAVILPELLGKYYTRERK</sequence>
<dbReference type="PANTHER" id="PTHR47526:SF3">
    <property type="entry name" value="PHD-TYPE DOMAIN-CONTAINING PROTEIN"/>
    <property type="match status" value="1"/>
</dbReference>
<dbReference type="InterPro" id="IPR011604">
    <property type="entry name" value="PDDEXK-like_dom_sf"/>
</dbReference>
<dbReference type="PANTHER" id="PTHR47526">
    <property type="entry name" value="ATP-DEPENDENT DNA HELICASE"/>
    <property type="match status" value="1"/>
</dbReference>
<dbReference type="RefSeq" id="XP_029730491.2">
    <property type="nucleotide sequence ID" value="XM_029874631.2"/>
</dbReference>
<dbReference type="InterPro" id="IPR019080">
    <property type="entry name" value="YqaJ_viral_recombinase"/>
</dbReference>
<proteinExistence type="predicted"/>
<dbReference type="InterPro" id="IPR011335">
    <property type="entry name" value="Restrct_endonuc-II-like"/>
</dbReference>
<reference evidence="3" key="1">
    <citation type="journal article" date="2015" name="Proc. Natl. Acad. Sci. U.S.A.">
        <title>Genome sequence of the Asian Tiger mosquito, Aedes albopictus, reveals insights into its biology, genetics, and evolution.</title>
        <authorList>
            <person name="Chen X.G."/>
            <person name="Jiang X."/>
            <person name="Gu J."/>
            <person name="Xu M."/>
            <person name="Wu Y."/>
            <person name="Deng Y."/>
            <person name="Zhang C."/>
            <person name="Bonizzoni M."/>
            <person name="Dermauw W."/>
            <person name="Vontas J."/>
            <person name="Armbruster P."/>
            <person name="Huang X."/>
            <person name="Yang Y."/>
            <person name="Zhang H."/>
            <person name="He W."/>
            <person name="Peng H."/>
            <person name="Liu Y."/>
            <person name="Wu K."/>
            <person name="Chen J."/>
            <person name="Lirakis M."/>
            <person name="Topalis P."/>
            <person name="Van Leeuwen T."/>
            <person name="Hall A.B."/>
            <person name="Jiang X."/>
            <person name="Thorpe C."/>
            <person name="Mueller R.L."/>
            <person name="Sun C."/>
            <person name="Waterhouse R.M."/>
            <person name="Yan G."/>
            <person name="Tu Z.J."/>
            <person name="Fang X."/>
            <person name="James A.A."/>
        </authorList>
    </citation>
    <scope>NUCLEOTIDE SEQUENCE [LARGE SCALE GENOMIC DNA]</scope>
    <source>
        <strain evidence="3">Foshan</strain>
    </source>
</reference>
<dbReference type="SUPFAM" id="SSF52980">
    <property type="entry name" value="Restriction endonuclease-like"/>
    <property type="match status" value="1"/>
</dbReference>
<dbReference type="Proteomes" id="UP000069940">
    <property type="component" value="Unassembled WGS sequence"/>
</dbReference>
<evidence type="ECO:0000259" key="1">
    <source>
        <dbReference type="Pfam" id="PF09588"/>
    </source>
</evidence>
<dbReference type="Pfam" id="PF09588">
    <property type="entry name" value="YqaJ"/>
    <property type="match status" value="1"/>
</dbReference>
<evidence type="ECO:0000313" key="3">
    <source>
        <dbReference type="Proteomes" id="UP000069940"/>
    </source>
</evidence>
<name>A0ABM1ZX00_AEDAL</name>
<dbReference type="GeneID" id="109425600"/>
<dbReference type="Gene3D" id="3.90.320.10">
    <property type="match status" value="1"/>
</dbReference>